<name>A0A850EWG4_9BACL</name>
<dbReference type="EMBL" id="JABWCS010000221">
    <property type="protein sequence ID" value="NUU64270.1"/>
    <property type="molecule type" value="Genomic_DNA"/>
</dbReference>
<dbReference type="Pfam" id="PF18705">
    <property type="entry name" value="DUF5643"/>
    <property type="match status" value="1"/>
</dbReference>
<reference evidence="4" key="1">
    <citation type="submission" date="2020-06" db="EMBL/GenBank/DDBJ databases">
        <title>Paenibacillus sp. nov., isolated from soil.</title>
        <authorList>
            <person name="Seo Y.L."/>
        </authorList>
    </citation>
    <scope>NUCLEOTIDE SEQUENCE [LARGE SCALE GENOMIC DNA]</scope>
    <source>
        <strain evidence="4">JW14</strain>
    </source>
</reference>
<dbReference type="InterPro" id="IPR040680">
    <property type="entry name" value="DUF5643"/>
</dbReference>
<dbReference type="AlphaFoldDB" id="A0A850EWG4"/>
<feature type="domain" description="DUF5643" evidence="3">
    <location>
        <begin position="240"/>
        <end position="358"/>
    </location>
</feature>
<keyword evidence="1" id="KW-1133">Transmembrane helix</keyword>
<protein>
    <submittedName>
        <fullName evidence="4">DUF4179 domain-containing protein</fullName>
    </submittedName>
</protein>
<dbReference type="Proteomes" id="UP000564806">
    <property type="component" value="Unassembled WGS sequence"/>
</dbReference>
<evidence type="ECO:0000259" key="2">
    <source>
        <dbReference type="Pfam" id="PF13786"/>
    </source>
</evidence>
<keyword evidence="1" id="KW-0812">Transmembrane</keyword>
<dbReference type="RefSeq" id="WP_175374600.1">
    <property type="nucleotide sequence ID" value="NZ_JABWCS010000221.1"/>
</dbReference>
<evidence type="ECO:0000313" key="5">
    <source>
        <dbReference type="Proteomes" id="UP000564806"/>
    </source>
</evidence>
<organism evidence="4 5">
    <name type="scientific">Paenibacillus agri</name>
    <dbReference type="NCBI Taxonomy" id="2744309"/>
    <lineage>
        <taxon>Bacteria</taxon>
        <taxon>Bacillati</taxon>
        <taxon>Bacillota</taxon>
        <taxon>Bacilli</taxon>
        <taxon>Bacillales</taxon>
        <taxon>Paenibacillaceae</taxon>
        <taxon>Paenibacillus</taxon>
    </lineage>
</organism>
<evidence type="ECO:0000256" key="1">
    <source>
        <dbReference type="SAM" id="Phobius"/>
    </source>
</evidence>
<dbReference type="InterPro" id="IPR025436">
    <property type="entry name" value="DUF4179"/>
</dbReference>
<accession>A0A850EWG4</accession>
<evidence type="ECO:0000313" key="4">
    <source>
        <dbReference type="EMBL" id="NUU64270.1"/>
    </source>
</evidence>
<keyword evidence="5" id="KW-1185">Reference proteome</keyword>
<gene>
    <name evidence="4" type="ORF">HPT30_28350</name>
</gene>
<feature type="domain" description="DUF4179" evidence="2">
    <location>
        <begin position="54"/>
        <end position="142"/>
    </location>
</feature>
<proteinExistence type="predicted"/>
<keyword evidence="1" id="KW-0472">Membrane</keyword>
<evidence type="ECO:0000259" key="3">
    <source>
        <dbReference type="Pfam" id="PF18705"/>
    </source>
</evidence>
<comment type="caution">
    <text evidence="4">The sequence shown here is derived from an EMBL/GenBank/DDBJ whole genome shotgun (WGS) entry which is preliminary data.</text>
</comment>
<dbReference type="Pfam" id="PF13786">
    <property type="entry name" value="DUF4179"/>
    <property type="match status" value="1"/>
</dbReference>
<dbReference type="Gene3D" id="2.60.40.1630">
    <property type="entry name" value="bacillus anthracis domain"/>
    <property type="match status" value="1"/>
</dbReference>
<feature type="transmembrane region" description="Helical" evidence="1">
    <location>
        <begin position="56"/>
        <end position="76"/>
    </location>
</feature>
<sequence>MNNPDFEAKLAGLKSPPIEEVPESVRSRMDITYQILDSTTQNHGLVKKKRRWLRRIILMTGSVAVACLLFIALGFFSPAMAETLKQIPFVKSVFQLAGDLGLRNASERGLTHSVDQSITHQGVTLGVSELMYDGSRLSLVLSRESPDSSGATFMETWARRQVVSGNEINNIDFYVNGELVNTAWGLSPGGDESPNSVIVTTFEGVQVPDQFEFKMEVRLAELKQNFTFTIPVTKNTADSIVLTPAEVKSHDHVHMSIKRLELSQTTTQLVVEVKSEAGEGMSDTIKKIPEKYKFPGFPNFNFDLFDEQGRMLVSIGGNGSGDEEGIKYTTSFEPLDPMPRILIVKPFIWMETQKQYISELEFIVPVK</sequence>